<accession>A0A7Y6N4J4</accession>
<organism evidence="1 2">
    <name type="scientific">Paraburkholderia youngii</name>
    <dbReference type="NCBI Taxonomy" id="2782701"/>
    <lineage>
        <taxon>Bacteria</taxon>
        <taxon>Pseudomonadati</taxon>
        <taxon>Pseudomonadota</taxon>
        <taxon>Betaproteobacteria</taxon>
        <taxon>Burkholderiales</taxon>
        <taxon>Burkholderiaceae</taxon>
        <taxon>Paraburkholderia</taxon>
    </lineage>
</organism>
<evidence type="ECO:0000313" key="2">
    <source>
        <dbReference type="Proteomes" id="UP000594380"/>
    </source>
</evidence>
<proteinExistence type="predicted"/>
<name>A0A7Y6N4J4_9BURK</name>
<dbReference type="RefSeq" id="WP_176112095.1">
    <property type="nucleotide sequence ID" value="NZ_JAALDK010000003.1"/>
</dbReference>
<dbReference type="EMBL" id="JAALDK010000003">
    <property type="protein sequence ID" value="NUY05569.1"/>
    <property type="molecule type" value="Genomic_DNA"/>
</dbReference>
<dbReference type="AlphaFoldDB" id="A0A7Y6N4J4"/>
<evidence type="ECO:0000313" key="1">
    <source>
        <dbReference type="EMBL" id="NUY05569.1"/>
    </source>
</evidence>
<comment type="caution">
    <text evidence="1">The sequence shown here is derived from an EMBL/GenBank/DDBJ whole genome shotgun (WGS) entry which is preliminary data.</text>
</comment>
<evidence type="ECO:0008006" key="3">
    <source>
        <dbReference type="Google" id="ProtNLM"/>
    </source>
</evidence>
<dbReference type="GeneID" id="301106365"/>
<protein>
    <recommendedName>
        <fullName evidence="3">Ketohydroxyglutarate aldolase</fullName>
    </recommendedName>
</protein>
<reference evidence="1 2" key="1">
    <citation type="submission" date="2020-02" db="EMBL/GenBank/DDBJ databases">
        <title>Paraburkholderia simonii sp. nov. and Paraburkholderia youngii sp. nov. Brazilian and Mexican Mimosa-associated rhizobia.</title>
        <authorList>
            <person name="Mavima L."/>
            <person name="Beukes C.W."/>
            <person name="Chan W.Y."/>
            <person name="Palmer M."/>
            <person name="De Meyer S.E."/>
            <person name="James E.K."/>
            <person name="Venter S.N."/>
            <person name="Steenkamp E.T."/>
        </authorList>
    </citation>
    <scope>NUCLEOTIDE SEQUENCE [LARGE SCALE GENOMIC DNA]</scope>
    <source>
        <strain evidence="1 2">JPY169</strain>
    </source>
</reference>
<dbReference type="Proteomes" id="UP000594380">
    <property type="component" value="Unassembled WGS sequence"/>
</dbReference>
<sequence>MSGPADQPGVEVVVTVAEDHLQRFRQLASELEGKGLKINNMMEGLGIISGAASLADVQQLKGMKGVKSVEEAGNVQLPPPESDIQ</sequence>
<gene>
    <name evidence="1" type="ORF">G5S42_39125</name>
</gene>